<protein>
    <recommendedName>
        <fullName evidence="2">Autophagy-related protein 14</fullName>
    </recommendedName>
</protein>
<dbReference type="RefSeq" id="XP_018733891.1">
    <property type="nucleotide sequence ID" value="XM_018881286.1"/>
</dbReference>
<dbReference type="GO" id="GO:0032991">
    <property type="term" value="C:protein-containing complex"/>
    <property type="evidence" value="ECO:0007669"/>
    <property type="project" value="UniProtKB-ARBA"/>
</dbReference>
<evidence type="ECO:0000256" key="2">
    <source>
        <dbReference type="ARBA" id="ARBA00013807"/>
    </source>
</evidence>
<dbReference type="OrthoDB" id="72772at2759"/>
<evidence type="ECO:0000256" key="1">
    <source>
        <dbReference type="ARBA" id="ARBA00009574"/>
    </source>
</evidence>
<dbReference type="PANTHER" id="PTHR15157">
    <property type="entry name" value="UV RADIATION RESISTANCE-ASSOCIATED GENE PROTEIN"/>
    <property type="match status" value="1"/>
</dbReference>
<name>A0A167CA25_9ASCO</name>
<proteinExistence type="inferred from homology"/>
<keyword evidence="7" id="KW-1185">Reference proteome</keyword>
<evidence type="ECO:0000256" key="4">
    <source>
        <dbReference type="SAM" id="Coils"/>
    </source>
</evidence>
<dbReference type="InterPro" id="IPR018791">
    <property type="entry name" value="UV_resistance/autophagy_Atg14"/>
</dbReference>
<dbReference type="Pfam" id="PF10186">
    <property type="entry name" value="ATG14"/>
    <property type="match status" value="1"/>
</dbReference>
<evidence type="ECO:0000313" key="6">
    <source>
        <dbReference type="EMBL" id="ANB11414.1"/>
    </source>
</evidence>
<dbReference type="Proteomes" id="UP000189580">
    <property type="component" value="Chromosome c"/>
</dbReference>
<dbReference type="GO" id="GO:0005768">
    <property type="term" value="C:endosome"/>
    <property type="evidence" value="ECO:0007669"/>
    <property type="project" value="TreeGrafter"/>
</dbReference>
<dbReference type="KEGG" id="slb:AWJ20_4224"/>
<feature type="compositionally biased region" description="Polar residues" evidence="5">
    <location>
        <begin position="72"/>
        <end position="86"/>
    </location>
</feature>
<dbReference type="EMBL" id="CP014500">
    <property type="protein sequence ID" value="ANB11414.1"/>
    <property type="molecule type" value="Genomic_DNA"/>
</dbReference>
<dbReference type="PANTHER" id="PTHR15157:SF5">
    <property type="entry name" value="UV RADIATION RESISTANCE-ASSOCIATED GENE PROTEIN"/>
    <property type="match status" value="1"/>
</dbReference>
<feature type="coiled-coil region" evidence="4">
    <location>
        <begin position="379"/>
        <end position="431"/>
    </location>
</feature>
<evidence type="ECO:0000256" key="3">
    <source>
        <dbReference type="ARBA" id="ARBA00023054"/>
    </source>
</evidence>
<keyword evidence="3 4" id="KW-0175">Coiled coil</keyword>
<dbReference type="GO" id="GO:0000323">
    <property type="term" value="C:lytic vacuole"/>
    <property type="evidence" value="ECO:0007669"/>
    <property type="project" value="TreeGrafter"/>
</dbReference>
<dbReference type="AlphaFoldDB" id="A0A167CA25"/>
<feature type="region of interest" description="Disordered" evidence="5">
    <location>
        <begin position="72"/>
        <end position="133"/>
    </location>
</feature>
<dbReference type="GO" id="GO:0000149">
    <property type="term" value="F:SNARE binding"/>
    <property type="evidence" value="ECO:0007669"/>
    <property type="project" value="TreeGrafter"/>
</dbReference>
<gene>
    <name evidence="6" type="ORF">AWJ20_4224</name>
</gene>
<feature type="compositionally biased region" description="Low complexity" evidence="5">
    <location>
        <begin position="87"/>
        <end position="100"/>
    </location>
</feature>
<dbReference type="GeneID" id="30036333"/>
<comment type="similarity">
    <text evidence="1">Belongs to the ATG14 family.</text>
</comment>
<evidence type="ECO:0000256" key="5">
    <source>
        <dbReference type="SAM" id="MobiDB-lite"/>
    </source>
</evidence>
<organism evidence="6 7">
    <name type="scientific">Sugiyamaella lignohabitans</name>
    <dbReference type="NCBI Taxonomy" id="796027"/>
    <lineage>
        <taxon>Eukaryota</taxon>
        <taxon>Fungi</taxon>
        <taxon>Dikarya</taxon>
        <taxon>Ascomycota</taxon>
        <taxon>Saccharomycotina</taxon>
        <taxon>Dipodascomycetes</taxon>
        <taxon>Dipodascales</taxon>
        <taxon>Trichomonascaceae</taxon>
        <taxon>Sugiyamaella</taxon>
    </lineage>
</organism>
<sequence length="634" mass="70134">MYTPSVASEESDGEDIAVAMAIPQLPKDVGTPVLEPYMRRLRHVVGVALRNITWDTKQVRKSSISDIIRHGSVSSTDEGFNSSIGATQPTSTSQTHQTQTGGSEISGVDLGRDADDESVLESPTKSRRRRTIRAPNQIMFNPEVQQALHDLNSERLLDTMFALYVPGRTKPIYISEMVTGSMNPEFTEIDLPSNLQLSGSSTSSSSSNSLHSSTLGIRSLTTFVISVWGRIDTSDQSDTNGSINGSGSGSGTKKWKNIFTEVVDLAKLNFIGKSMDTITMAFPLNSVVVYLTDGCYVLPKAQILSRQVNFRTRHDSAKSTSSRTHLGHNHTNGYAVPSLTFDSIMKLNNLEECIADAQATITSVSEAITEKLRPYDSNLLILSKRRSELEQKHSRIKNRIDRETQATKTILQQINDQKKSIQARKLKLSQEMGLQKEAKMFLTNETATLTIQKQEIHSQVQLATVELARISTCLQEIFPIERRRGSSSNNDKRGEFSFTICGLDLPDATAAAIATRLYDEDEIAAAYGLVTQLVYLLSCYIGVPLRYPVQAYGSQSFVVDPISAIQGSRSFPLWTKGSIFYRFEYGVYLFHKDIEQLVNSASLPVVDLRHTLANIKNLLLVLSSPGTTTKKIEI</sequence>
<accession>A0A167CA25</accession>
<evidence type="ECO:0000313" key="7">
    <source>
        <dbReference type="Proteomes" id="UP000189580"/>
    </source>
</evidence>
<dbReference type="GO" id="GO:0035493">
    <property type="term" value="P:SNARE complex assembly"/>
    <property type="evidence" value="ECO:0007669"/>
    <property type="project" value="TreeGrafter"/>
</dbReference>
<reference evidence="6 7" key="1">
    <citation type="submission" date="2016-02" db="EMBL/GenBank/DDBJ databases">
        <title>Complete genome sequence and transcriptome regulation of the pentose utilising yeast Sugiyamaella lignohabitans.</title>
        <authorList>
            <person name="Bellasio M."/>
            <person name="Peymann A."/>
            <person name="Valli M."/>
            <person name="Sipitzky M."/>
            <person name="Graf A."/>
            <person name="Sauer M."/>
            <person name="Marx H."/>
            <person name="Mattanovich D."/>
        </authorList>
    </citation>
    <scope>NUCLEOTIDE SEQUENCE [LARGE SCALE GENOMIC DNA]</scope>
    <source>
        <strain evidence="6 7">CBS 10342</strain>
    </source>
</reference>